<dbReference type="InterPro" id="IPR028994">
    <property type="entry name" value="Integrin_alpha_N"/>
</dbReference>
<dbReference type="EMBL" id="JAELXS010000006">
    <property type="protein sequence ID" value="MBJ6122540.1"/>
    <property type="molecule type" value="Genomic_DNA"/>
</dbReference>
<dbReference type="Gene3D" id="2.60.40.10">
    <property type="entry name" value="Immunoglobulins"/>
    <property type="match status" value="1"/>
</dbReference>
<dbReference type="CDD" id="cd10318">
    <property type="entry name" value="RGL11"/>
    <property type="match status" value="1"/>
</dbReference>
<dbReference type="PANTHER" id="PTHR43118:SF1">
    <property type="entry name" value="RHAMNOGALACTURONAN LYASE (EUROFUNG)"/>
    <property type="match status" value="1"/>
</dbReference>
<evidence type="ECO:0000313" key="3">
    <source>
        <dbReference type="EMBL" id="MBJ6122540.1"/>
    </source>
</evidence>
<evidence type="ECO:0000313" key="4">
    <source>
        <dbReference type="Proteomes" id="UP000640426"/>
    </source>
</evidence>
<feature type="domain" description="Rhamnogalacturonan lyase family 11 C-terminal" evidence="2">
    <location>
        <begin position="122"/>
        <end position="622"/>
    </location>
</feature>
<evidence type="ECO:0000259" key="2">
    <source>
        <dbReference type="Pfam" id="PF21348"/>
    </source>
</evidence>
<dbReference type="InterPro" id="IPR034641">
    <property type="entry name" value="RGL11"/>
</dbReference>
<gene>
    <name evidence="3" type="ORF">JAO74_12135</name>
</gene>
<evidence type="ECO:0000259" key="1">
    <source>
        <dbReference type="Pfam" id="PF18370"/>
    </source>
</evidence>
<dbReference type="InterPro" id="IPR041624">
    <property type="entry name" value="RGI_lyase"/>
</dbReference>
<sequence length="625" mass="67005">MSKGLWRVAARASIVAIATTWVVAAPAIGARQIERLDRGVTAVPAIGGTGILVSWRLLSTDAAATGFNLYRDGVKLNAAPLTGATNFRDDGGTATSTYAIKVVVNGREQDRAFTARVWAAGYGTIPIQQPAGGTTPDGVAYTYTANDASVGDLDGDGRYEIVLKWDPTNSKDNSQSGYTGPVLLDAYTLDGRRLWRIDLGRNIRAGAHYTQFQVQDYDGDGRAEVVMKTADGTVDGEGRVIGNAAADFRNSAGYVLAGPEYLTAFQGATGRALSTVKYVPGRHPNTENPTGAQLSAIWGDNYGNRVDRFLAGTAYFDGARPSIVMGRGYYTRSTVAAWDFRNGQLVQRWFFDSSAQGVPSNYTGQGNHNLSIADVDGDGRDEVIYGSMAIDDNGTALWTAKVNNIKVGHGDALHVGDLDPNRPGLERFGVHEDFAGNGGIAATMMDARTGQVLWTVSGNRDNGRGVSADIDPRYAGEENWSARHTGLMTAAGQVISAAKPSQTNFAIWWDGDRLRELLDGTTISKWNWTTGTATTLLNMTGTISANGTKATPALAADILGDWREEVVMAAADNQSLRIYATPYPTETRLPTLMHDPVYRASVAWQNTAYNQPTHTGFYLGETTAP</sequence>
<keyword evidence="3" id="KW-0456">Lyase</keyword>
<dbReference type="Proteomes" id="UP000640426">
    <property type="component" value="Unassembled WGS sequence"/>
</dbReference>
<reference evidence="4" key="1">
    <citation type="submission" date="2020-12" db="EMBL/GenBank/DDBJ databases">
        <title>Hymenobacter sp.</title>
        <authorList>
            <person name="Kim M.K."/>
        </authorList>
    </citation>
    <scope>NUCLEOTIDE SEQUENCE [LARGE SCALE GENOMIC DNA]</scope>
    <source>
        <strain evidence="4">BT553</strain>
    </source>
</reference>
<proteinExistence type="predicted"/>
<dbReference type="InterPro" id="IPR049366">
    <property type="entry name" value="RGL11_C"/>
</dbReference>
<dbReference type="RefSeq" id="WP_199038261.1">
    <property type="nucleotide sequence ID" value="NZ_JAELXS010000006.1"/>
</dbReference>
<feature type="domain" description="Rhamnogalacturonan I lyase beta-sheet" evidence="1">
    <location>
        <begin position="31"/>
        <end position="118"/>
    </location>
</feature>
<accession>A0ABS0XS11</accession>
<dbReference type="PANTHER" id="PTHR43118">
    <property type="entry name" value="RHAMNOGALACTURONAN LYASE (EUROFUNG)"/>
    <property type="match status" value="1"/>
</dbReference>
<dbReference type="SUPFAM" id="SSF69318">
    <property type="entry name" value="Integrin alpha N-terminal domain"/>
    <property type="match status" value="1"/>
</dbReference>
<protein>
    <submittedName>
        <fullName evidence="3">Rhamnogalacturonan lyase</fullName>
    </submittedName>
</protein>
<dbReference type="InterPro" id="IPR013783">
    <property type="entry name" value="Ig-like_fold"/>
</dbReference>
<dbReference type="Pfam" id="PF21348">
    <property type="entry name" value="RGL11_C"/>
    <property type="match status" value="1"/>
</dbReference>
<name>A0ABS0XS11_9SPHN</name>
<dbReference type="GO" id="GO:0016829">
    <property type="term" value="F:lyase activity"/>
    <property type="evidence" value="ECO:0007669"/>
    <property type="project" value="UniProtKB-KW"/>
</dbReference>
<keyword evidence="4" id="KW-1185">Reference proteome</keyword>
<dbReference type="Pfam" id="PF18370">
    <property type="entry name" value="RGI_lyase"/>
    <property type="match status" value="1"/>
</dbReference>
<organism evidence="3 4">
    <name type="scientific">Sphingomonas mollis</name>
    <dbReference type="NCBI Taxonomy" id="2795726"/>
    <lineage>
        <taxon>Bacteria</taxon>
        <taxon>Pseudomonadati</taxon>
        <taxon>Pseudomonadota</taxon>
        <taxon>Alphaproteobacteria</taxon>
        <taxon>Sphingomonadales</taxon>
        <taxon>Sphingomonadaceae</taxon>
        <taxon>Sphingomonas</taxon>
    </lineage>
</organism>
<comment type="caution">
    <text evidence="3">The sequence shown here is derived from an EMBL/GenBank/DDBJ whole genome shotgun (WGS) entry which is preliminary data.</text>
</comment>